<dbReference type="Gene3D" id="3.40.47.10">
    <property type="match status" value="1"/>
</dbReference>
<evidence type="ECO:0000256" key="2">
    <source>
        <dbReference type="ARBA" id="ARBA00022553"/>
    </source>
</evidence>
<evidence type="ECO:0000259" key="3">
    <source>
        <dbReference type="PROSITE" id="PS52004"/>
    </source>
</evidence>
<sequence length="81" mass="8995">DLYGLDLWRKGAQIFPHTSFSSVANRISYLFNLQGPSMPVDTMCSSSLTAIHEACEHLYRGECELAMAGGVNLYLHPLSYV</sequence>
<evidence type="ECO:0000256" key="1">
    <source>
        <dbReference type="ARBA" id="ARBA00022450"/>
    </source>
</evidence>
<proteinExistence type="predicted"/>
<feature type="non-terminal residue" evidence="4">
    <location>
        <position position="81"/>
    </location>
</feature>
<dbReference type="InterPro" id="IPR020841">
    <property type="entry name" value="PKS_Beta-ketoAc_synthase_dom"/>
</dbReference>
<dbReference type="InterPro" id="IPR014030">
    <property type="entry name" value="Ketoacyl_synth_N"/>
</dbReference>
<reference evidence="4 5" key="1">
    <citation type="submission" date="2023-08" db="EMBL/GenBank/DDBJ databases">
        <title>Genomic and mutational analysis of Pseudomonas syringae pv. tagetis EB037 pathogenicity on sunflower.</title>
        <authorList>
            <person name="Maul J.E."/>
        </authorList>
    </citation>
    <scope>NUCLEOTIDE SEQUENCE [LARGE SCALE GENOMIC DNA]</scope>
    <source>
        <strain evidence="4 5">EB037_T1</strain>
    </source>
</reference>
<keyword evidence="1" id="KW-0596">Phosphopantetheine</keyword>
<protein>
    <submittedName>
        <fullName evidence="4">Beta-ketoacyl synthase N-terminal-like domain-containing protein</fullName>
    </submittedName>
</protein>
<dbReference type="InterPro" id="IPR050091">
    <property type="entry name" value="PKS_NRPS_Biosynth_Enz"/>
</dbReference>
<dbReference type="PANTHER" id="PTHR43775:SF37">
    <property type="entry name" value="SI:DKEY-61P9.11"/>
    <property type="match status" value="1"/>
</dbReference>
<accession>A0ABW7NWD6</accession>
<dbReference type="Pfam" id="PF00109">
    <property type="entry name" value="ketoacyl-synt"/>
    <property type="match status" value="1"/>
</dbReference>
<dbReference type="Proteomes" id="UP001610657">
    <property type="component" value="Unassembled WGS sequence"/>
</dbReference>
<keyword evidence="5" id="KW-1185">Reference proteome</keyword>
<dbReference type="PANTHER" id="PTHR43775">
    <property type="entry name" value="FATTY ACID SYNTHASE"/>
    <property type="match status" value="1"/>
</dbReference>
<keyword evidence="2" id="KW-0597">Phosphoprotein</keyword>
<feature type="domain" description="Ketosynthase family 3 (KS3)" evidence="3">
    <location>
        <begin position="1"/>
        <end position="81"/>
    </location>
</feature>
<gene>
    <name evidence="4" type="ORF">RA271_29360</name>
</gene>
<evidence type="ECO:0000313" key="5">
    <source>
        <dbReference type="Proteomes" id="UP001610657"/>
    </source>
</evidence>
<name>A0ABW7NWD6_9PSED</name>
<feature type="non-terminal residue" evidence="4">
    <location>
        <position position="1"/>
    </location>
</feature>
<dbReference type="EMBL" id="JAVCQK010000553">
    <property type="protein sequence ID" value="MFH7519226.1"/>
    <property type="molecule type" value="Genomic_DNA"/>
</dbReference>
<organism evidence="4 5">
    <name type="scientific">Pseudomonas syringae pv. tagetis</name>
    <dbReference type="NCBI Taxonomy" id="129140"/>
    <lineage>
        <taxon>Bacteria</taxon>
        <taxon>Pseudomonadati</taxon>
        <taxon>Pseudomonadota</taxon>
        <taxon>Gammaproteobacteria</taxon>
        <taxon>Pseudomonadales</taxon>
        <taxon>Pseudomonadaceae</taxon>
        <taxon>Pseudomonas</taxon>
    </lineage>
</organism>
<evidence type="ECO:0000313" key="4">
    <source>
        <dbReference type="EMBL" id="MFH7519226.1"/>
    </source>
</evidence>
<dbReference type="SUPFAM" id="SSF53901">
    <property type="entry name" value="Thiolase-like"/>
    <property type="match status" value="1"/>
</dbReference>
<comment type="caution">
    <text evidence="4">The sequence shown here is derived from an EMBL/GenBank/DDBJ whole genome shotgun (WGS) entry which is preliminary data.</text>
</comment>
<dbReference type="InterPro" id="IPR016039">
    <property type="entry name" value="Thiolase-like"/>
</dbReference>
<dbReference type="PROSITE" id="PS52004">
    <property type="entry name" value="KS3_2"/>
    <property type="match status" value="1"/>
</dbReference>